<protein>
    <submittedName>
        <fullName evidence="1">Uncharacterized protein</fullName>
    </submittedName>
</protein>
<organism evidence="1 2">
    <name type="scientific">Morus notabilis</name>
    <dbReference type="NCBI Taxonomy" id="981085"/>
    <lineage>
        <taxon>Eukaryota</taxon>
        <taxon>Viridiplantae</taxon>
        <taxon>Streptophyta</taxon>
        <taxon>Embryophyta</taxon>
        <taxon>Tracheophyta</taxon>
        <taxon>Spermatophyta</taxon>
        <taxon>Magnoliopsida</taxon>
        <taxon>eudicotyledons</taxon>
        <taxon>Gunneridae</taxon>
        <taxon>Pentapetalae</taxon>
        <taxon>rosids</taxon>
        <taxon>fabids</taxon>
        <taxon>Rosales</taxon>
        <taxon>Moraceae</taxon>
        <taxon>Moreae</taxon>
        <taxon>Morus</taxon>
    </lineage>
</organism>
<name>W9RH78_9ROSA</name>
<keyword evidence="2" id="KW-1185">Reference proteome</keyword>
<dbReference type="EMBL" id="KE344211">
    <property type="protein sequence ID" value="EXB54845.1"/>
    <property type="molecule type" value="Genomic_DNA"/>
</dbReference>
<sequence length="68" mass="7492">MPGWLISGSNGFGIGSKWKLMSVCSFLALKENSCRGEAKKEGNKELISVLKLLEDILGDKLYFGLWSP</sequence>
<evidence type="ECO:0000313" key="1">
    <source>
        <dbReference type="EMBL" id="EXB54845.1"/>
    </source>
</evidence>
<dbReference type="Proteomes" id="UP000030645">
    <property type="component" value="Unassembled WGS sequence"/>
</dbReference>
<evidence type="ECO:0000313" key="2">
    <source>
        <dbReference type="Proteomes" id="UP000030645"/>
    </source>
</evidence>
<reference evidence="2" key="1">
    <citation type="submission" date="2013-01" db="EMBL/GenBank/DDBJ databases">
        <title>Draft Genome Sequence of a Mulberry Tree, Morus notabilis C.K. Schneid.</title>
        <authorList>
            <person name="He N."/>
            <person name="Zhao S."/>
        </authorList>
    </citation>
    <scope>NUCLEOTIDE SEQUENCE</scope>
</reference>
<proteinExistence type="predicted"/>
<dbReference type="AlphaFoldDB" id="W9RH78"/>
<gene>
    <name evidence="1" type="ORF">L484_005334</name>
</gene>
<accession>W9RH78</accession>